<reference evidence="2 3" key="2">
    <citation type="submission" date="2018-11" db="EMBL/GenBank/DDBJ databases">
        <authorList>
            <consortium name="Pathogen Informatics"/>
        </authorList>
    </citation>
    <scope>NUCLEOTIDE SEQUENCE [LARGE SCALE GENOMIC DNA]</scope>
</reference>
<feature type="transmembrane region" description="Helical" evidence="1">
    <location>
        <begin position="91"/>
        <end position="112"/>
    </location>
</feature>
<dbReference type="WBParaSite" id="GPUH_0000277801-mRNA-1">
    <property type="protein sequence ID" value="GPUH_0000277801-mRNA-1"/>
    <property type="gene ID" value="GPUH_0000277801"/>
</dbReference>
<accession>A0A183D232</accession>
<reference evidence="4" key="1">
    <citation type="submission" date="2016-06" db="UniProtKB">
        <authorList>
            <consortium name="WormBaseParasite"/>
        </authorList>
    </citation>
    <scope>IDENTIFICATION</scope>
</reference>
<keyword evidence="1" id="KW-0812">Transmembrane</keyword>
<proteinExistence type="predicted"/>
<name>A0A183D232_9BILA</name>
<dbReference type="EMBL" id="UYRT01004372">
    <property type="protein sequence ID" value="VDK36320.1"/>
    <property type="molecule type" value="Genomic_DNA"/>
</dbReference>
<keyword evidence="3" id="KW-1185">Reference proteome</keyword>
<dbReference type="AlphaFoldDB" id="A0A183D232"/>
<evidence type="ECO:0000313" key="3">
    <source>
        <dbReference type="Proteomes" id="UP000271098"/>
    </source>
</evidence>
<evidence type="ECO:0000313" key="4">
    <source>
        <dbReference type="WBParaSite" id="GPUH_0000277801-mRNA-1"/>
    </source>
</evidence>
<evidence type="ECO:0000256" key="1">
    <source>
        <dbReference type="SAM" id="Phobius"/>
    </source>
</evidence>
<sequence>MPANGYHEAAWCQRIRLSRGPSHRPVHRRRIRIMFVHQTNDFRFVNELICSTVWIVWEWKVESDLSVLEWRSENGCSYALRLTRSPRNCTVYEAASLIFSIFLFYAQFVSALNCLPDNF</sequence>
<dbReference type="Proteomes" id="UP000271098">
    <property type="component" value="Unassembled WGS sequence"/>
</dbReference>
<keyword evidence="1" id="KW-1133">Transmembrane helix</keyword>
<protein>
    <submittedName>
        <fullName evidence="2 4">Uncharacterized protein</fullName>
    </submittedName>
</protein>
<keyword evidence="1" id="KW-0472">Membrane</keyword>
<organism evidence="4">
    <name type="scientific">Gongylonema pulchrum</name>
    <dbReference type="NCBI Taxonomy" id="637853"/>
    <lineage>
        <taxon>Eukaryota</taxon>
        <taxon>Metazoa</taxon>
        <taxon>Ecdysozoa</taxon>
        <taxon>Nematoda</taxon>
        <taxon>Chromadorea</taxon>
        <taxon>Rhabditida</taxon>
        <taxon>Spirurina</taxon>
        <taxon>Spiruromorpha</taxon>
        <taxon>Spiruroidea</taxon>
        <taxon>Gongylonematidae</taxon>
        <taxon>Gongylonema</taxon>
    </lineage>
</organism>
<evidence type="ECO:0000313" key="2">
    <source>
        <dbReference type="EMBL" id="VDK36320.1"/>
    </source>
</evidence>
<gene>
    <name evidence="2" type="ORF">GPUH_LOCUS2773</name>
</gene>